<name>A0A940SSL1_9ENTE</name>
<dbReference type="InterPro" id="IPR050679">
    <property type="entry name" value="Bact_HTH_transcr_reg"/>
</dbReference>
<dbReference type="GO" id="GO:0003677">
    <property type="term" value="F:DNA binding"/>
    <property type="evidence" value="ECO:0007669"/>
    <property type="project" value="UniProtKB-KW"/>
</dbReference>
<protein>
    <submittedName>
        <fullName evidence="5">GntR family transcriptional regulator</fullName>
    </submittedName>
</protein>
<dbReference type="SMART" id="SM00345">
    <property type="entry name" value="HTH_GNTR"/>
    <property type="match status" value="1"/>
</dbReference>
<proteinExistence type="predicted"/>
<keyword evidence="3" id="KW-0804">Transcription</keyword>
<comment type="caution">
    <text evidence="5">The sequence shown here is derived from an EMBL/GenBank/DDBJ whole genome shotgun (WGS) entry which is preliminary data.</text>
</comment>
<dbReference type="EMBL" id="JAEEGA010000008">
    <property type="protein sequence ID" value="MBP1042072.1"/>
    <property type="molecule type" value="Genomic_DNA"/>
</dbReference>
<dbReference type="SUPFAM" id="SSF46785">
    <property type="entry name" value="Winged helix' DNA-binding domain"/>
    <property type="match status" value="1"/>
</dbReference>
<dbReference type="GO" id="GO:0003700">
    <property type="term" value="F:DNA-binding transcription factor activity"/>
    <property type="evidence" value="ECO:0007669"/>
    <property type="project" value="InterPro"/>
</dbReference>
<dbReference type="InterPro" id="IPR036388">
    <property type="entry name" value="WH-like_DNA-bd_sf"/>
</dbReference>
<dbReference type="SMART" id="SM00866">
    <property type="entry name" value="UTRA"/>
    <property type="match status" value="1"/>
</dbReference>
<dbReference type="InterPro" id="IPR011663">
    <property type="entry name" value="UTRA"/>
</dbReference>
<keyword evidence="6" id="KW-1185">Reference proteome</keyword>
<dbReference type="PANTHER" id="PTHR44846">
    <property type="entry name" value="MANNOSYL-D-GLYCERATE TRANSPORT/METABOLISM SYSTEM REPRESSOR MNGR-RELATED"/>
    <property type="match status" value="1"/>
</dbReference>
<dbReference type="SUPFAM" id="SSF64288">
    <property type="entry name" value="Chorismate lyase-like"/>
    <property type="match status" value="1"/>
</dbReference>
<sequence>MKRKSVLYIDIAEQIKNDIQNNIYPVGTMLPTENDFENLFEVSKITIRKAIEVLALQGYVEKKSGKGTTVISNRLFNKLSKGDSFSSILEKKGLSLEKRIVKIEKLTLDSEHKLFAFFGNRATKVTRMYLINQVPYIIFNHYLPGKVTKAMKDKIEKASMYRILAENDYLVDHFEDQFSVSILGAEEKELLETETSHVMKRVRTSYNEDNQVIEVSVSLYNTEIHPYEIEFEI</sequence>
<dbReference type="PANTHER" id="PTHR44846:SF1">
    <property type="entry name" value="MANNOSYL-D-GLYCERATE TRANSPORT_METABOLISM SYSTEM REPRESSOR MNGR-RELATED"/>
    <property type="match status" value="1"/>
</dbReference>
<dbReference type="CDD" id="cd07377">
    <property type="entry name" value="WHTH_GntR"/>
    <property type="match status" value="1"/>
</dbReference>
<dbReference type="InterPro" id="IPR036390">
    <property type="entry name" value="WH_DNA-bd_sf"/>
</dbReference>
<dbReference type="InterPro" id="IPR000524">
    <property type="entry name" value="Tscrpt_reg_HTH_GntR"/>
</dbReference>
<evidence type="ECO:0000256" key="2">
    <source>
        <dbReference type="ARBA" id="ARBA00023125"/>
    </source>
</evidence>
<gene>
    <name evidence="5" type="ORF">I6N95_13705</name>
</gene>
<dbReference type="Gene3D" id="1.10.10.10">
    <property type="entry name" value="Winged helix-like DNA-binding domain superfamily/Winged helix DNA-binding domain"/>
    <property type="match status" value="1"/>
</dbReference>
<dbReference type="RefSeq" id="WP_209528916.1">
    <property type="nucleotide sequence ID" value="NZ_JAEEGA010000008.1"/>
</dbReference>
<dbReference type="PRINTS" id="PR00035">
    <property type="entry name" value="HTHGNTR"/>
</dbReference>
<dbReference type="Gene3D" id="3.40.1410.10">
    <property type="entry name" value="Chorismate lyase-like"/>
    <property type="match status" value="1"/>
</dbReference>
<keyword evidence="1" id="KW-0805">Transcription regulation</keyword>
<feature type="domain" description="HTH gntR-type" evidence="4">
    <location>
        <begin position="5"/>
        <end position="73"/>
    </location>
</feature>
<dbReference type="Pfam" id="PF00392">
    <property type="entry name" value="GntR"/>
    <property type="match status" value="1"/>
</dbReference>
<dbReference type="PROSITE" id="PS50949">
    <property type="entry name" value="HTH_GNTR"/>
    <property type="match status" value="1"/>
</dbReference>
<dbReference type="AlphaFoldDB" id="A0A940SSL1"/>
<dbReference type="Proteomes" id="UP000674938">
    <property type="component" value="Unassembled WGS sequence"/>
</dbReference>
<dbReference type="Pfam" id="PF07702">
    <property type="entry name" value="UTRA"/>
    <property type="match status" value="1"/>
</dbReference>
<evidence type="ECO:0000256" key="3">
    <source>
        <dbReference type="ARBA" id="ARBA00023163"/>
    </source>
</evidence>
<dbReference type="GO" id="GO:0045892">
    <property type="term" value="P:negative regulation of DNA-templated transcription"/>
    <property type="evidence" value="ECO:0007669"/>
    <property type="project" value="TreeGrafter"/>
</dbReference>
<organism evidence="5 6">
    <name type="scientific">Vagococcus allomyrinae</name>
    <dbReference type="NCBI Taxonomy" id="2794353"/>
    <lineage>
        <taxon>Bacteria</taxon>
        <taxon>Bacillati</taxon>
        <taxon>Bacillota</taxon>
        <taxon>Bacilli</taxon>
        <taxon>Lactobacillales</taxon>
        <taxon>Enterococcaceae</taxon>
        <taxon>Vagococcus</taxon>
    </lineage>
</organism>
<evidence type="ECO:0000313" key="5">
    <source>
        <dbReference type="EMBL" id="MBP1042072.1"/>
    </source>
</evidence>
<evidence type="ECO:0000259" key="4">
    <source>
        <dbReference type="PROSITE" id="PS50949"/>
    </source>
</evidence>
<keyword evidence="2" id="KW-0238">DNA-binding</keyword>
<evidence type="ECO:0000256" key="1">
    <source>
        <dbReference type="ARBA" id="ARBA00023015"/>
    </source>
</evidence>
<accession>A0A940SSL1</accession>
<reference evidence="5" key="1">
    <citation type="submission" date="2020-12" db="EMBL/GenBank/DDBJ databases">
        <title>Vagococcus allomyrinae sp. nov. and Enterococcus lavae sp. nov., isolated from the larvae of Allomyrina dichotoma.</title>
        <authorList>
            <person name="Lee S.D."/>
        </authorList>
    </citation>
    <scope>NUCLEOTIDE SEQUENCE</scope>
    <source>
        <strain evidence="5">BWB3-3</strain>
    </source>
</reference>
<evidence type="ECO:0000313" key="6">
    <source>
        <dbReference type="Proteomes" id="UP000674938"/>
    </source>
</evidence>
<dbReference type="InterPro" id="IPR028978">
    <property type="entry name" value="Chorismate_lyase_/UTRA_dom_sf"/>
</dbReference>